<evidence type="ECO:0000256" key="2">
    <source>
        <dbReference type="ARBA" id="ARBA00023242"/>
    </source>
</evidence>
<dbReference type="PANTHER" id="PTHR10252">
    <property type="entry name" value="HISTONE-LIKE TRANSCRIPTION FACTOR CCAAT-RELATED"/>
    <property type="match status" value="1"/>
</dbReference>
<proteinExistence type="predicted"/>
<keyword evidence="2" id="KW-0539">Nucleus</keyword>
<dbReference type="PANTHER" id="PTHR10252:SF54">
    <property type="entry name" value="CHROMATIN ACCESSIBILITY COMPLEX PROTEIN 1"/>
    <property type="match status" value="1"/>
</dbReference>
<evidence type="ECO:0000259" key="4">
    <source>
        <dbReference type="Pfam" id="PF00808"/>
    </source>
</evidence>
<dbReference type="OMA" id="VPKTMTY"/>
<feature type="region of interest" description="Disordered" evidence="3">
    <location>
        <begin position="135"/>
        <end position="184"/>
    </location>
</feature>
<dbReference type="Pfam" id="PF00808">
    <property type="entry name" value="CBFD_NFYB_HMF"/>
    <property type="match status" value="1"/>
</dbReference>
<accession>A0A9Q8PEX4</accession>
<protein>
    <submittedName>
        <fullName evidence="5">DNA polymerase epsilon subunit C</fullName>
    </submittedName>
</protein>
<reference evidence="5" key="2">
    <citation type="journal article" date="2022" name="Microb. Genom.">
        <title>A chromosome-scale genome assembly of the tomato pathogen Cladosporium fulvum reveals a compartmentalized genome architecture and the presence of a dispensable chromosome.</title>
        <authorList>
            <person name="Zaccaron A.Z."/>
            <person name="Chen L.H."/>
            <person name="Samaras A."/>
            <person name="Stergiopoulos I."/>
        </authorList>
    </citation>
    <scope>NUCLEOTIDE SEQUENCE</scope>
    <source>
        <strain evidence="5">Race5_Kim</strain>
    </source>
</reference>
<dbReference type="Gene3D" id="1.10.20.10">
    <property type="entry name" value="Histone, subunit A"/>
    <property type="match status" value="1"/>
</dbReference>
<dbReference type="GO" id="GO:0046982">
    <property type="term" value="F:protein heterodimerization activity"/>
    <property type="evidence" value="ECO:0007669"/>
    <property type="project" value="InterPro"/>
</dbReference>
<dbReference type="EMBL" id="CP090170">
    <property type="protein sequence ID" value="UJO21184.1"/>
    <property type="molecule type" value="Genomic_DNA"/>
</dbReference>
<evidence type="ECO:0000313" key="5">
    <source>
        <dbReference type="EMBL" id="UJO21184.1"/>
    </source>
</evidence>
<dbReference type="KEGG" id="ffu:CLAFUR5_10942"/>
<dbReference type="AlphaFoldDB" id="A0A9Q8PEX4"/>
<dbReference type="InterPro" id="IPR003958">
    <property type="entry name" value="CBFA_NFYB_domain"/>
</dbReference>
<dbReference type="CDD" id="cd23645">
    <property type="entry name" value="HFD_Dpb3-like"/>
    <property type="match status" value="1"/>
</dbReference>
<dbReference type="Proteomes" id="UP000756132">
    <property type="component" value="Chromosome 8"/>
</dbReference>
<dbReference type="RefSeq" id="XP_047765550.1">
    <property type="nucleotide sequence ID" value="XM_047910090.1"/>
</dbReference>
<dbReference type="GeneID" id="71990820"/>
<dbReference type="GO" id="GO:0008623">
    <property type="term" value="C:CHRAC"/>
    <property type="evidence" value="ECO:0007669"/>
    <property type="project" value="TreeGrafter"/>
</dbReference>
<dbReference type="InterPro" id="IPR050568">
    <property type="entry name" value="Transcr_DNA_Rep_Reg"/>
</dbReference>
<dbReference type="OrthoDB" id="636685at2759"/>
<comment type="subcellular location">
    <subcellularLocation>
        <location evidence="1">Nucleus</location>
    </subcellularLocation>
</comment>
<keyword evidence="6" id="KW-1185">Reference proteome</keyword>
<name>A0A9Q8PEX4_PASFU</name>
<reference evidence="5" key="1">
    <citation type="submission" date="2021-12" db="EMBL/GenBank/DDBJ databases">
        <authorList>
            <person name="Zaccaron A."/>
            <person name="Stergiopoulos I."/>
        </authorList>
    </citation>
    <scope>NUCLEOTIDE SEQUENCE</scope>
    <source>
        <strain evidence="5">Race5_Kim</strain>
    </source>
</reference>
<dbReference type="GO" id="GO:0006261">
    <property type="term" value="P:DNA-templated DNA replication"/>
    <property type="evidence" value="ECO:0007669"/>
    <property type="project" value="TreeGrafter"/>
</dbReference>
<evidence type="ECO:0000256" key="3">
    <source>
        <dbReference type="SAM" id="MobiDB-lite"/>
    </source>
</evidence>
<organism evidence="5 6">
    <name type="scientific">Passalora fulva</name>
    <name type="common">Tomato leaf mold</name>
    <name type="synonym">Cladosporium fulvum</name>
    <dbReference type="NCBI Taxonomy" id="5499"/>
    <lineage>
        <taxon>Eukaryota</taxon>
        <taxon>Fungi</taxon>
        <taxon>Dikarya</taxon>
        <taxon>Ascomycota</taxon>
        <taxon>Pezizomycotina</taxon>
        <taxon>Dothideomycetes</taxon>
        <taxon>Dothideomycetidae</taxon>
        <taxon>Mycosphaerellales</taxon>
        <taxon>Mycosphaerellaceae</taxon>
        <taxon>Fulvia</taxon>
    </lineage>
</organism>
<sequence length="184" mass="19907">MPYNNTPIAPPEEITGTASLPLARVKKIIAVDPDISACSNNAAFVITVATEMFLRHLVEHSFNQVRTENAQKPRRNIQYRDVANAVARVENLEFLTDVVPKTMTYKQFKQKQAAKPEPAHGGAAVAQNGQATLDGHLGAKEAQATNGADVMDVDDEPERPAPAPQTSGHSPQVVVGRSEAEMEQ</sequence>
<dbReference type="InterPro" id="IPR009072">
    <property type="entry name" value="Histone-fold"/>
</dbReference>
<feature type="domain" description="Transcription factor CBF/NF-Y/archaeal histone" evidence="4">
    <location>
        <begin position="18"/>
        <end position="86"/>
    </location>
</feature>
<evidence type="ECO:0000313" key="6">
    <source>
        <dbReference type="Proteomes" id="UP000756132"/>
    </source>
</evidence>
<dbReference type="SUPFAM" id="SSF47113">
    <property type="entry name" value="Histone-fold"/>
    <property type="match status" value="1"/>
</dbReference>
<gene>
    <name evidence="5" type="ORF">CLAFUR5_10942</name>
</gene>
<evidence type="ECO:0000256" key="1">
    <source>
        <dbReference type="ARBA" id="ARBA00004123"/>
    </source>
</evidence>